<protein>
    <submittedName>
        <fullName evidence="2">Uncharacterized protein</fullName>
    </submittedName>
</protein>
<dbReference type="Proteomes" id="UP000006443">
    <property type="component" value="Unassembled WGS sequence"/>
</dbReference>
<accession>C0GD49</accession>
<evidence type="ECO:0000256" key="1">
    <source>
        <dbReference type="SAM" id="MobiDB-lite"/>
    </source>
</evidence>
<dbReference type="STRING" id="555088.DealDRAFT_0408"/>
<feature type="region of interest" description="Disordered" evidence="1">
    <location>
        <begin position="431"/>
        <end position="458"/>
    </location>
</feature>
<gene>
    <name evidence="2" type="ORF">DealDRAFT_0408</name>
</gene>
<dbReference type="EMBL" id="ACJM01000001">
    <property type="protein sequence ID" value="EEG79134.1"/>
    <property type="molecule type" value="Genomic_DNA"/>
</dbReference>
<dbReference type="RefSeq" id="WP_008514361.1">
    <property type="nucleotide sequence ID" value="NZ_ACJM01000001.1"/>
</dbReference>
<dbReference type="AlphaFoldDB" id="C0GD49"/>
<evidence type="ECO:0000313" key="3">
    <source>
        <dbReference type="Proteomes" id="UP000006443"/>
    </source>
</evidence>
<proteinExistence type="predicted"/>
<reference evidence="2 3" key="1">
    <citation type="submission" date="2009-02" db="EMBL/GenBank/DDBJ databases">
        <title>Sequencing of the draft genome and assembly of Dethiobacter alkaliphilus AHT 1.</title>
        <authorList>
            <consortium name="US DOE Joint Genome Institute (JGI-PGF)"/>
            <person name="Lucas S."/>
            <person name="Copeland A."/>
            <person name="Lapidus A."/>
            <person name="Glavina del Rio T."/>
            <person name="Dalin E."/>
            <person name="Tice H."/>
            <person name="Bruce D."/>
            <person name="Goodwin L."/>
            <person name="Pitluck S."/>
            <person name="Larimer F."/>
            <person name="Land M.L."/>
            <person name="Hauser L."/>
            <person name="Muyzer G."/>
        </authorList>
    </citation>
    <scope>NUCLEOTIDE SEQUENCE [LARGE SCALE GENOMIC DNA]</scope>
    <source>
        <strain evidence="2 3">AHT 1</strain>
    </source>
</reference>
<name>C0GD49_DETAL</name>
<comment type="caution">
    <text evidence="2">The sequence shown here is derived from an EMBL/GenBank/DDBJ whole genome shotgun (WGS) entry which is preliminary data.</text>
</comment>
<organism evidence="2 3">
    <name type="scientific">Dethiobacter alkaliphilus AHT 1</name>
    <dbReference type="NCBI Taxonomy" id="555088"/>
    <lineage>
        <taxon>Bacteria</taxon>
        <taxon>Bacillati</taxon>
        <taxon>Bacillota</taxon>
        <taxon>Dethiobacteria</taxon>
        <taxon>Dethiobacterales</taxon>
        <taxon>Dethiobacteraceae</taxon>
        <taxon>Dethiobacter</taxon>
    </lineage>
</organism>
<sequence length="458" mass="51724">MTNSRLQALIAEELSQLLFETYQEKHLPQMVKGFGSAGFTRATLVQSPANLFLMLVTATYDRRPFTGAAGGFEYIWGIKDREQGIPARFKAMGLAEPTRVSKMSQSDLQAFLAREYIGDYTLDGVSKVSYAASLLSAAEIVDSLHKRCVQVKSSVDASDFYIELTKVYGIGETIAAKLSKYLLREIAIGEITPIDFPLTVVWPLVMEYHNDQAIKKLRQLGDDVVPLSLGMLLQKGDPFAIDALFYMNRQEPVKLDEFIAEMKQWRRSGRVNRSVVSSKAVPNQDTAKILLGIIRDVCSDINEITASELRGLGKPEQVKSAAARLYSNMAAYASRGEIEQMYRYYQNCLRVKAGKDWDSLLEKIGRKSLRTEWERFQAAYQGTNVHREKVAVNNEQKKEEKITENLCLNCILRKECFDAYLSKDKCSQYKAGPTTQPKHWPAEMEGPYGRKGKHFTSK</sequence>
<evidence type="ECO:0000313" key="2">
    <source>
        <dbReference type="EMBL" id="EEG79134.1"/>
    </source>
</evidence>
<keyword evidence="3" id="KW-1185">Reference proteome</keyword>